<name>A0A316VGE6_9BASI</name>
<evidence type="ECO:0000256" key="2">
    <source>
        <dbReference type="ARBA" id="ARBA00008913"/>
    </source>
</evidence>
<protein>
    <recommendedName>
        <fullName evidence="8">Vacuolar import and degradation protein 21</fullName>
    </recommendedName>
</protein>
<comment type="similarity">
    <text evidence="2">Belongs to the EAF1 family.</text>
</comment>
<feature type="compositionally biased region" description="Polar residues" evidence="9">
    <location>
        <begin position="1403"/>
        <end position="1457"/>
    </location>
</feature>
<feature type="region of interest" description="Disordered" evidence="9">
    <location>
        <begin position="1064"/>
        <end position="1305"/>
    </location>
</feature>
<dbReference type="SMART" id="SM00573">
    <property type="entry name" value="HSA"/>
    <property type="match status" value="1"/>
</dbReference>
<feature type="region of interest" description="Disordered" evidence="9">
    <location>
        <begin position="600"/>
        <end position="628"/>
    </location>
</feature>
<keyword evidence="6" id="KW-0539">Nucleus</keyword>
<dbReference type="GeneID" id="37020434"/>
<evidence type="ECO:0000256" key="9">
    <source>
        <dbReference type="SAM" id="MobiDB-lite"/>
    </source>
</evidence>
<feature type="compositionally biased region" description="Low complexity" evidence="9">
    <location>
        <begin position="1"/>
        <end position="20"/>
    </location>
</feature>
<gene>
    <name evidence="12" type="ORF">FA14DRAFT_160390</name>
</gene>
<evidence type="ECO:0000259" key="11">
    <source>
        <dbReference type="PROSITE" id="PS51204"/>
    </source>
</evidence>
<feature type="domain" description="HSA" evidence="11">
    <location>
        <begin position="508"/>
        <end position="581"/>
    </location>
</feature>
<feature type="compositionally biased region" description="Polar residues" evidence="9">
    <location>
        <begin position="1071"/>
        <end position="1085"/>
    </location>
</feature>
<comment type="function">
    <text evidence="7">Component of the NuA4 histone acetyltransferase complex which is involved in transcriptional activation of selected genes principally by acetylation of nucleosomal histone H4 and H2A. The NuA4 complex is also involved in DNA repair.</text>
</comment>
<organism evidence="12 13">
    <name type="scientific">Meira miltonrushii</name>
    <dbReference type="NCBI Taxonomy" id="1280837"/>
    <lineage>
        <taxon>Eukaryota</taxon>
        <taxon>Fungi</taxon>
        <taxon>Dikarya</taxon>
        <taxon>Basidiomycota</taxon>
        <taxon>Ustilaginomycotina</taxon>
        <taxon>Exobasidiomycetes</taxon>
        <taxon>Exobasidiales</taxon>
        <taxon>Brachybasidiaceae</taxon>
        <taxon>Meira</taxon>
    </lineage>
</organism>
<keyword evidence="4" id="KW-0156">Chromatin regulator</keyword>
<dbReference type="GO" id="GO:0006325">
    <property type="term" value="P:chromatin organization"/>
    <property type="evidence" value="ECO:0007669"/>
    <property type="project" value="UniProtKB-KW"/>
</dbReference>
<dbReference type="Pfam" id="PF13921">
    <property type="entry name" value="Myb_DNA-bind_6"/>
    <property type="match status" value="1"/>
</dbReference>
<feature type="compositionally biased region" description="Acidic residues" evidence="9">
    <location>
        <begin position="609"/>
        <end position="618"/>
    </location>
</feature>
<keyword evidence="13" id="KW-1185">Reference proteome</keyword>
<feature type="compositionally biased region" description="Low complexity" evidence="9">
    <location>
        <begin position="212"/>
        <end position="232"/>
    </location>
</feature>
<dbReference type="GO" id="GO:0006281">
    <property type="term" value="P:DNA repair"/>
    <property type="evidence" value="ECO:0007669"/>
    <property type="project" value="UniProtKB-KW"/>
</dbReference>
<evidence type="ECO:0000256" key="4">
    <source>
        <dbReference type="ARBA" id="ARBA00022853"/>
    </source>
</evidence>
<feature type="region of interest" description="Disordered" evidence="9">
    <location>
        <begin position="994"/>
        <end position="1034"/>
    </location>
</feature>
<evidence type="ECO:0000256" key="5">
    <source>
        <dbReference type="ARBA" id="ARBA00023204"/>
    </source>
</evidence>
<dbReference type="PANTHER" id="PTHR46459">
    <property type="entry name" value="E1A-BINDING PROTEIN P400-RELATED"/>
    <property type="match status" value="1"/>
</dbReference>
<evidence type="ECO:0000256" key="1">
    <source>
        <dbReference type="ARBA" id="ARBA00004123"/>
    </source>
</evidence>
<feature type="compositionally biased region" description="Low complexity" evidence="9">
    <location>
        <begin position="1281"/>
        <end position="1294"/>
    </location>
</feature>
<feature type="region of interest" description="Disordered" evidence="9">
    <location>
        <begin position="1362"/>
        <end position="1461"/>
    </location>
</feature>
<evidence type="ECO:0000256" key="3">
    <source>
        <dbReference type="ARBA" id="ARBA00022763"/>
    </source>
</evidence>
<sequence length="1514" mass="160553">MPSASSTPSSRPQTPTTSARGGPGGGGGASGGEKGGTSAAGGGNEKTNSGGGLASMTAATITSNDIIGSDGNVSVIGDGYFGQASSSKLTLDELKKRKLEEAHNRIDLLVKAHERDLQELCFALHRNDKFEMDGSPAIPAADDQFELTDPESAKFRDMLQTYNIRDGKTIKDLDIPTLDEAREAILKDIARNRTLKLPIRARDLSIGHGRTSISSSSSSNAAAPASAAQATSLGENKIMPPPANTPIKGEPLDRQKKITPLASPAIPVSLPLSAVPKMPAVNVVPKLPIPTDPLPLATASPTSPLISPPSASLNVPAATQASGSPAENQTQSTQADAGSQADSQLIVSQSTALTVPNLNASQSGLHGSPPSGPRESPLHPTLQVLSPNPLSVTYASSLRPLPPDPFRRFTGVGVGGGAIHHRGHRKAPQLPAKNGVPPAAGPAGAGGVDLYKWAVRARASPGAGLVGKADKCLLTNDWKVAFTEQRFIRTMNKIEKLKSEGLWSFRQPKKQKGPVVRKAHWDHLLEELKWMQTDFKEERRWKIAVAFKLANAARDYVRAKSPQARARMTIKAKPIRHLDEREMDIDAKEEQVDDDIAIAEKEDASAEKDDAEEDVAMEEDPKGKDAAITEEDQDAVAEAVDDAVADIDADADADGEEDAPGEDDMDAEGEDDDGEVEAATGLLVDSDKPDEPVEVVHKDLPPAHMPALTNDAHQKDQIPSNVSDPAKQGVSGIKAESNNKNATLTSEDIPINVAASIRAPIFSLGVVATTVSPVTLLEHTDSNALAEMLGISTDELGERITLDQLNLSSLFPELPLFDAPAAPQFGKGDRRWDDGSLNQAPRLTHVSRLMDSKPVLVSTLQPARNRAHERWREEGEWNLAAQMADPSKGVAPEVLDAPPVPGSVLFTRKSNKPSRDTSHAAATVPLPAAPANAEARATQFLWTSEEDDYLLSLIKQYGQHWQLISDLFNATRLSVPTDYREAWDCYDRYQRIQQAASEGKAPPPPSFLTEKADESKANGSQNGQSTNSLAMKREKLTKKVGLKYDGSRKKLRKSNITEVMKKCAKRRAETQQRSFAQPKQVNLQSHETHNQIKIGLTPSPQQLSLMKADRDEANARQFALMQQQQRQAQQQAAAQAQQAAQQAAQQQQQQAAQQQQGSQSQAPSQPQTQAQVPVSAPTPQQQLSAQQQHQQQLHAQQQRLMQQLQAQQQQGRPQMPQQAQTGQQQSQPTQQQQQQAQQRFAQQATASQTQQQSQTAQQQPGQQAINFAARPPTNQAGRMPANAAATANAQGGAQRPANATGGTSIPPQLAALQATLTQTLANNPAFTPEQINTLALQLFRQAQQQGGLNNINLGGGVNANNNAAGAAGQQQARPAAGAGQGQQRPPAGQQAQGQTTQARPAANTNGGNKAQTGTAANKQGKASTPAKAQTSGANKSQPNVRPAPNTSKAGSTTPGGSATNAAPVNTAAIAAAVKAATAAGQKASGNTNANANSQTASPSTPNASSASKSAQTKK</sequence>
<dbReference type="GO" id="GO:0005634">
    <property type="term" value="C:nucleus"/>
    <property type="evidence" value="ECO:0007669"/>
    <property type="project" value="UniProtKB-SubCell"/>
</dbReference>
<dbReference type="SMART" id="SM00717">
    <property type="entry name" value="SANT"/>
    <property type="match status" value="1"/>
</dbReference>
<feature type="compositionally biased region" description="Polar residues" evidence="9">
    <location>
        <begin position="1017"/>
        <end position="1029"/>
    </location>
</feature>
<dbReference type="InterPro" id="IPR001005">
    <property type="entry name" value="SANT/Myb"/>
</dbReference>
<feature type="region of interest" description="Disordered" evidence="9">
    <location>
        <begin position="209"/>
        <end position="251"/>
    </location>
</feature>
<evidence type="ECO:0000313" key="13">
    <source>
        <dbReference type="Proteomes" id="UP000245771"/>
    </source>
</evidence>
<dbReference type="Proteomes" id="UP000245771">
    <property type="component" value="Unassembled WGS sequence"/>
</dbReference>
<proteinExistence type="inferred from homology"/>
<dbReference type="SUPFAM" id="SSF46689">
    <property type="entry name" value="Homeodomain-like"/>
    <property type="match status" value="1"/>
</dbReference>
<evidence type="ECO:0000256" key="7">
    <source>
        <dbReference type="ARBA" id="ARBA00025178"/>
    </source>
</evidence>
<dbReference type="GO" id="GO:0003682">
    <property type="term" value="F:chromatin binding"/>
    <property type="evidence" value="ECO:0007669"/>
    <property type="project" value="TreeGrafter"/>
</dbReference>
<feature type="compositionally biased region" description="Low complexity" evidence="9">
    <location>
        <begin position="1180"/>
        <end position="1264"/>
    </location>
</feature>
<accession>A0A316VGE6</accession>
<feature type="region of interest" description="Disordered" evidence="9">
    <location>
        <begin position="650"/>
        <end position="674"/>
    </location>
</feature>
<dbReference type="RefSeq" id="XP_025355373.1">
    <property type="nucleotide sequence ID" value="XM_025498653.1"/>
</dbReference>
<dbReference type="STRING" id="1280837.A0A316VGE6"/>
<dbReference type="GO" id="GO:0035267">
    <property type="term" value="C:NuA4 histone acetyltransferase complex"/>
    <property type="evidence" value="ECO:0007669"/>
    <property type="project" value="TreeGrafter"/>
</dbReference>
<evidence type="ECO:0000256" key="8">
    <source>
        <dbReference type="ARBA" id="ARBA00029670"/>
    </source>
</evidence>
<feature type="domain" description="Myb-like" evidence="10">
    <location>
        <begin position="942"/>
        <end position="993"/>
    </location>
</feature>
<feature type="region of interest" description="Disordered" evidence="9">
    <location>
        <begin position="1"/>
        <end position="52"/>
    </location>
</feature>
<keyword evidence="3" id="KW-0227">DNA damage</keyword>
<evidence type="ECO:0000313" key="12">
    <source>
        <dbReference type="EMBL" id="PWN35071.1"/>
    </source>
</evidence>
<dbReference type="PROSITE" id="PS51204">
    <property type="entry name" value="HSA"/>
    <property type="match status" value="1"/>
</dbReference>
<feature type="compositionally biased region" description="Gly residues" evidence="9">
    <location>
        <begin position="21"/>
        <end position="52"/>
    </location>
</feature>
<dbReference type="PANTHER" id="PTHR46459:SF1">
    <property type="entry name" value="E1A-BINDING PROTEIN P400"/>
    <property type="match status" value="1"/>
</dbReference>
<dbReference type="PROSITE" id="PS50090">
    <property type="entry name" value="MYB_LIKE"/>
    <property type="match status" value="1"/>
</dbReference>
<feature type="region of interest" description="Disordered" evidence="9">
    <location>
        <begin position="300"/>
        <end position="344"/>
    </location>
</feature>
<feature type="region of interest" description="Disordered" evidence="9">
    <location>
        <begin position="358"/>
        <end position="385"/>
    </location>
</feature>
<evidence type="ECO:0000259" key="10">
    <source>
        <dbReference type="PROSITE" id="PS50090"/>
    </source>
</evidence>
<dbReference type="EMBL" id="KZ819603">
    <property type="protein sequence ID" value="PWN35071.1"/>
    <property type="molecule type" value="Genomic_DNA"/>
</dbReference>
<dbReference type="OrthoDB" id="5364245at2759"/>
<dbReference type="InterPro" id="IPR009057">
    <property type="entry name" value="Homeodomain-like_sf"/>
</dbReference>
<feature type="compositionally biased region" description="Low complexity" evidence="9">
    <location>
        <begin position="1122"/>
        <end position="1171"/>
    </location>
</feature>
<dbReference type="InterPro" id="IPR014012">
    <property type="entry name" value="HSA_dom"/>
</dbReference>
<feature type="region of interest" description="Disordered" evidence="9">
    <location>
        <begin position="1473"/>
        <end position="1514"/>
    </location>
</feature>
<dbReference type="InParanoid" id="A0A316VGE6"/>
<dbReference type="Pfam" id="PF07529">
    <property type="entry name" value="HSA"/>
    <property type="match status" value="1"/>
</dbReference>
<dbReference type="Gene3D" id="1.10.10.60">
    <property type="entry name" value="Homeodomain-like"/>
    <property type="match status" value="1"/>
</dbReference>
<feature type="compositionally biased region" description="Low complexity" evidence="9">
    <location>
        <begin position="1362"/>
        <end position="1402"/>
    </location>
</feature>
<evidence type="ECO:0000256" key="6">
    <source>
        <dbReference type="ARBA" id="ARBA00023242"/>
    </source>
</evidence>
<comment type="subcellular location">
    <subcellularLocation>
        <location evidence="1">Nucleus</location>
    </subcellularLocation>
</comment>
<keyword evidence="5" id="KW-0234">DNA repair</keyword>
<reference evidence="12 13" key="1">
    <citation type="journal article" date="2018" name="Mol. Biol. Evol.">
        <title>Broad Genomic Sampling Reveals a Smut Pathogenic Ancestry of the Fungal Clade Ustilaginomycotina.</title>
        <authorList>
            <person name="Kijpornyongpan T."/>
            <person name="Mondo S.J."/>
            <person name="Barry K."/>
            <person name="Sandor L."/>
            <person name="Lee J."/>
            <person name="Lipzen A."/>
            <person name="Pangilinan J."/>
            <person name="LaButti K."/>
            <person name="Hainaut M."/>
            <person name="Henrissat B."/>
            <person name="Grigoriev I.V."/>
            <person name="Spatafora J.W."/>
            <person name="Aime M.C."/>
        </authorList>
    </citation>
    <scope>NUCLEOTIDE SEQUENCE [LARGE SCALE GENOMIC DNA]</scope>
    <source>
        <strain evidence="12 13">MCA 3882</strain>
    </source>
</reference>